<dbReference type="Proteomes" id="UP000243459">
    <property type="component" value="Chromosome 3"/>
</dbReference>
<dbReference type="SMART" id="SM00579">
    <property type="entry name" value="FBD"/>
    <property type="match status" value="1"/>
</dbReference>
<dbReference type="PANTHER" id="PTHR34145:SF65">
    <property type="entry name" value="FBD DOMAIN-CONTAINING PROTEIN"/>
    <property type="match status" value="1"/>
</dbReference>
<dbReference type="InterPro" id="IPR053772">
    <property type="entry name" value="At1g61320/At1g61330-like"/>
</dbReference>
<gene>
    <name evidence="2" type="ORF">A4U43_C03F9410</name>
</gene>
<name>A0A5P1F8K8_ASPOF</name>
<dbReference type="InterPro" id="IPR006566">
    <property type="entry name" value="FBD"/>
</dbReference>
<accession>A0A5P1F8K8</accession>
<feature type="domain" description="FBD" evidence="1">
    <location>
        <begin position="148"/>
        <end position="240"/>
    </location>
</feature>
<dbReference type="Pfam" id="PF08387">
    <property type="entry name" value="FBD"/>
    <property type="match status" value="1"/>
</dbReference>
<sequence length="277" mass="31392">MCFLEISAPRLRSLREYGRIHQRHRFIDVSSLVDVFISSVGREGFGNYTKRLSDLTHVQILTICTATLRQVGGAAGYNPQEFGLIQLLKLQELQLLVDLMSEEELKNIFTFFQFCPAPNIEKFFIRLPVDPNDLNGISSDFNAFKKPQDITFNHLKVVKLNNFRGSNTEMILVKFLLQKAVILEYLVIVAPSIDLEKGADAESTNSSSQCKNNEIMGSQSLRDKLSMLPKASPNVNIILCDFMEDDTGFNPLHTELYCERSLFSSVCEPSIYNYVSD</sequence>
<reference evidence="3" key="1">
    <citation type="journal article" date="2017" name="Nat. Commun.">
        <title>The asparagus genome sheds light on the origin and evolution of a young Y chromosome.</title>
        <authorList>
            <person name="Harkess A."/>
            <person name="Zhou J."/>
            <person name="Xu C."/>
            <person name="Bowers J.E."/>
            <person name="Van der Hulst R."/>
            <person name="Ayyampalayam S."/>
            <person name="Mercati F."/>
            <person name="Riccardi P."/>
            <person name="McKain M.R."/>
            <person name="Kakrana A."/>
            <person name="Tang H."/>
            <person name="Ray J."/>
            <person name="Groenendijk J."/>
            <person name="Arikit S."/>
            <person name="Mathioni S.M."/>
            <person name="Nakano M."/>
            <person name="Shan H."/>
            <person name="Telgmann-Rauber A."/>
            <person name="Kanno A."/>
            <person name="Yue Z."/>
            <person name="Chen H."/>
            <person name="Li W."/>
            <person name="Chen Y."/>
            <person name="Xu X."/>
            <person name="Zhang Y."/>
            <person name="Luo S."/>
            <person name="Chen H."/>
            <person name="Gao J."/>
            <person name="Mao Z."/>
            <person name="Pires J.C."/>
            <person name="Luo M."/>
            <person name="Kudrna D."/>
            <person name="Wing R.A."/>
            <person name="Meyers B.C."/>
            <person name="Yi K."/>
            <person name="Kong H."/>
            <person name="Lavrijsen P."/>
            <person name="Sunseri F."/>
            <person name="Falavigna A."/>
            <person name="Ye Y."/>
            <person name="Leebens-Mack J.H."/>
            <person name="Chen G."/>
        </authorList>
    </citation>
    <scope>NUCLEOTIDE SEQUENCE [LARGE SCALE GENOMIC DNA]</scope>
    <source>
        <strain evidence="3">cv. DH0086</strain>
    </source>
</reference>
<dbReference type="Gramene" id="ONK74716">
    <property type="protein sequence ID" value="ONK74716"/>
    <property type="gene ID" value="A4U43_C03F9410"/>
</dbReference>
<dbReference type="PANTHER" id="PTHR34145">
    <property type="entry name" value="OS02G0105600 PROTEIN"/>
    <property type="match status" value="1"/>
</dbReference>
<proteinExistence type="predicted"/>
<evidence type="ECO:0000259" key="1">
    <source>
        <dbReference type="SMART" id="SM00579"/>
    </source>
</evidence>
<keyword evidence="3" id="KW-1185">Reference proteome</keyword>
<dbReference type="AlphaFoldDB" id="A0A5P1F8K8"/>
<evidence type="ECO:0000313" key="3">
    <source>
        <dbReference type="Proteomes" id="UP000243459"/>
    </source>
</evidence>
<organism evidence="2 3">
    <name type="scientific">Asparagus officinalis</name>
    <name type="common">Garden asparagus</name>
    <dbReference type="NCBI Taxonomy" id="4686"/>
    <lineage>
        <taxon>Eukaryota</taxon>
        <taxon>Viridiplantae</taxon>
        <taxon>Streptophyta</taxon>
        <taxon>Embryophyta</taxon>
        <taxon>Tracheophyta</taxon>
        <taxon>Spermatophyta</taxon>
        <taxon>Magnoliopsida</taxon>
        <taxon>Liliopsida</taxon>
        <taxon>Asparagales</taxon>
        <taxon>Asparagaceae</taxon>
        <taxon>Asparagoideae</taxon>
        <taxon>Asparagus</taxon>
    </lineage>
</organism>
<evidence type="ECO:0000313" key="2">
    <source>
        <dbReference type="EMBL" id="ONK74716.1"/>
    </source>
</evidence>
<dbReference type="EMBL" id="CM007383">
    <property type="protein sequence ID" value="ONK74716.1"/>
    <property type="molecule type" value="Genomic_DNA"/>
</dbReference>
<protein>
    <recommendedName>
        <fullName evidence="1">FBD domain-containing protein</fullName>
    </recommendedName>
</protein>